<dbReference type="PROSITE" id="PS51207">
    <property type="entry name" value="PXA"/>
    <property type="match status" value="1"/>
</dbReference>
<evidence type="ECO:0008006" key="7">
    <source>
        <dbReference type="Google" id="ProtNLM"/>
    </source>
</evidence>
<dbReference type="InterPro" id="IPR036871">
    <property type="entry name" value="PX_dom_sf"/>
</dbReference>
<feature type="compositionally biased region" description="Basic and acidic residues" evidence="1">
    <location>
        <begin position="485"/>
        <end position="494"/>
    </location>
</feature>
<feature type="transmembrane region" description="Helical" evidence="2">
    <location>
        <begin position="60"/>
        <end position="80"/>
    </location>
</feature>
<dbReference type="SUPFAM" id="SSF64268">
    <property type="entry name" value="PX domain"/>
    <property type="match status" value="1"/>
</dbReference>
<accession>B3S417</accession>
<keyword evidence="6" id="KW-1185">Reference proteome</keyword>
<feature type="region of interest" description="Disordered" evidence="1">
    <location>
        <begin position="337"/>
        <end position="414"/>
    </location>
</feature>
<dbReference type="InParanoid" id="B3S417"/>
<dbReference type="OrthoDB" id="5957963at2759"/>
<dbReference type="eggNOG" id="ENOG502QQBH">
    <property type="taxonomic scope" value="Eukaryota"/>
</dbReference>
<dbReference type="InterPro" id="IPR003114">
    <property type="entry name" value="Phox_assoc"/>
</dbReference>
<dbReference type="Proteomes" id="UP000009022">
    <property type="component" value="Unassembled WGS sequence"/>
</dbReference>
<organism evidence="5 6">
    <name type="scientific">Trichoplax adhaerens</name>
    <name type="common">Trichoplax reptans</name>
    <dbReference type="NCBI Taxonomy" id="10228"/>
    <lineage>
        <taxon>Eukaryota</taxon>
        <taxon>Metazoa</taxon>
        <taxon>Placozoa</taxon>
        <taxon>Uniplacotomia</taxon>
        <taxon>Trichoplacea</taxon>
        <taxon>Trichoplacidae</taxon>
        <taxon>Trichoplax</taxon>
    </lineage>
</organism>
<keyword evidence="2" id="KW-1133">Transmembrane helix</keyword>
<sequence>MKKKDSTHMFLSNEKIQSLSILTNIRLNRFLQRLWSYFSWRIYVLILAGLFYLYSHETTTWFLIYTVPPILGIWTATLALNNNISLRFEAFIQSLTESNPSRSSKNSHDRDHENEFKSVKLNPAAQAELNKLINYICRDFISTWYKNLSQSDHFEKETRKKLEQICSRLIDRIGNIDPHLFIQHLCGILTNHFHIYHECVKGFTHRASSNRSTPPPTAPPLSHQDSNDGSNRKDQEELIWQSYKARCSYQGITATQDGEQDYIRHMATLLLYALLSSDEFNSDTVRYLLREILASHILQSIIRSLSEPRIINRLLGKLIERVFTAYARRQAKSVKLAQLRQKKKNRPPNITVNQSNTLNQPINSNSVHDSSEYLSDVSNDSNTTKVINKQSAHGPGKDRSEKQGISNKGNNIRPRANTHTAAVQVPSQGNSSLSTKPIDEETNSIEVFANRNKAVHKNKNKLTLSKKLFKRVQPRFRLGSDETENSEKGTDDHNGNNTSNIQDENEEDEFAQSTATGLGNNAKRTHKSKRISKIYSSLIRDRSVQSNHRKTATFDGSSSYRSTHANENIPSKATRSHSYDDIDCVKKENENSFLKAFHKIKTISGKEDNHHNLTNSKDTILNLDFADKSTNGMKDLFNPLPQHQQIKDRTGIQIYVTSPAGHQRSNDDIFQEENQPDDVSLHFNPINKLEKLGFYKPISIPKTITAKDKTGNKYTLYCIEYYDSIWRNVEQHEESKSRNTFSLRAKKRQRIKSDESEKVADRHSLSLSKKNQCKDDIVDVIGSKNTASNGSFPFKVKKLFDVRLKRSRWQHTGSFVLDVADSENTDDIVYSLGHREIHHRFSEFFALNRRLRRRFSPADLKGLSLSGTRLVHAFSRFDPAVIENRRDMLECYLKARLIHLLLFRVE</sequence>
<dbReference type="EMBL" id="DS985249">
    <property type="protein sequence ID" value="EDV22381.1"/>
    <property type="molecule type" value="Genomic_DNA"/>
</dbReference>
<keyword evidence="2" id="KW-0472">Membrane</keyword>
<dbReference type="GO" id="GO:0035091">
    <property type="term" value="F:phosphatidylinositol binding"/>
    <property type="evidence" value="ECO:0000318"/>
    <property type="project" value="GO_Central"/>
</dbReference>
<dbReference type="KEGG" id="tad:TRIADDRAFT_58921"/>
<feature type="region of interest" description="Disordered" evidence="1">
    <location>
        <begin position="475"/>
        <end position="529"/>
    </location>
</feature>
<evidence type="ECO:0000259" key="3">
    <source>
        <dbReference type="PROSITE" id="PS50195"/>
    </source>
</evidence>
<gene>
    <name evidence="5" type="ORF">TRIADDRAFT_58921</name>
</gene>
<feature type="transmembrane region" description="Helical" evidence="2">
    <location>
        <begin position="34"/>
        <end position="54"/>
    </location>
</feature>
<dbReference type="PANTHER" id="PTHR22775">
    <property type="entry name" value="SORTING NEXIN"/>
    <property type="match status" value="1"/>
</dbReference>
<name>B3S417_TRIAD</name>
<dbReference type="Pfam" id="PF02194">
    <property type="entry name" value="PXA"/>
    <property type="match status" value="1"/>
</dbReference>
<dbReference type="RefSeq" id="XP_002114925.1">
    <property type="nucleotide sequence ID" value="XM_002114889.1"/>
</dbReference>
<dbReference type="PROSITE" id="PS50195">
    <property type="entry name" value="PX"/>
    <property type="match status" value="1"/>
</dbReference>
<dbReference type="SMART" id="SM00313">
    <property type="entry name" value="PXA"/>
    <property type="match status" value="1"/>
</dbReference>
<evidence type="ECO:0000256" key="1">
    <source>
        <dbReference type="SAM" id="MobiDB-lite"/>
    </source>
</evidence>
<dbReference type="PhylomeDB" id="B3S417"/>
<evidence type="ECO:0000313" key="5">
    <source>
        <dbReference type="EMBL" id="EDV22381.1"/>
    </source>
</evidence>
<dbReference type="PANTHER" id="PTHR22775:SF3">
    <property type="entry name" value="SORTING NEXIN-13"/>
    <property type="match status" value="1"/>
</dbReference>
<dbReference type="InterPro" id="IPR001683">
    <property type="entry name" value="PX_dom"/>
</dbReference>
<dbReference type="Gene3D" id="3.30.1520.10">
    <property type="entry name" value="Phox-like domain"/>
    <property type="match status" value="1"/>
</dbReference>
<protein>
    <recommendedName>
        <fullName evidence="7">PXA domain-containing protein</fullName>
    </recommendedName>
</protein>
<evidence type="ECO:0000259" key="4">
    <source>
        <dbReference type="PROSITE" id="PS51207"/>
    </source>
</evidence>
<proteinExistence type="predicted"/>
<feature type="region of interest" description="Disordered" evidence="1">
    <location>
        <begin position="206"/>
        <end position="231"/>
    </location>
</feature>
<dbReference type="OMA" id="THANENI"/>
<keyword evidence="2" id="KW-0812">Transmembrane</keyword>
<dbReference type="AlphaFoldDB" id="B3S417"/>
<dbReference type="STRING" id="10228.B3S417"/>
<dbReference type="CTD" id="6756138"/>
<feature type="region of interest" description="Disordered" evidence="1">
    <location>
        <begin position="542"/>
        <end position="576"/>
    </location>
</feature>
<reference evidence="5 6" key="1">
    <citation type="journal article" date="2008" name="Nature">
        <title>The Trichoplax genome and the nature of placozoans.</title>
        <authorList>
            <person name="Srivastava M."/>
            <person name="Begovic E."/>
            <person name="Chapman J."/>
            <person name="Putnam N.H."/>
            <person name="Hellsten U."/>
            <person name="Kawashima T."/>
            <person name="Kuo A."/>
            <person name="Mitros T."/>
            <person name="Salamov A."/>
            <person name="Carpenter M.L."/>
            <person name="Signorovitch A.Y."/>
            <person name="Moreno M.A."/>
            <person name="Kamm K."/>
            <person name="Grimwood J."/>
            <person name="Schmutz J."/>
            <person name="Shapiro H."/>
            <person name="Grigoriev I.V."/>
            <person name="Buss L.W."/>
            <person name="Schierwater B."/>
            <person name="Dellaporta S.L."/>
            <person name="Rokhsar D.S."/>
        </authorList>
    </citation>
    <scope>NUCLEOTIDE SEQUENCE [LARGE SCALE GENOMIC DNA]</scope>
    <source>
        <strain evidence="5 6">Grell-BS-1999</strain>
    </source>
</reference>
<dbReference type="CDD" id="cd06093">
    <property type="entry name" value="PX_domain"/>
    <property type="match status" value="1"/>
</dbReference>
<dbReference type="HOGENOM" id="CLU_320387_0_0_1"/>
<feature type="domain" description="PX" evidence="3">
    <location>
        <begin position="796"/>
        <end position="906"/>
    </location>
</feature>
<evidence type="ECO:0000313" key="6">
    <source>
        <dbReference type="Proteomes" id="UP000009022"/>
    </source>
</evidence>
<feature type="compositionally biased region" description="Polar residues" evidence="1">
    <location>
        <begin position="348"/>
        <end position="391"/>
    </location>
</feature>
<dbReference type="GeneID" id="6756138"/>
<dbReference type="Pfam" id="PF00787">
    <property type="entry name" value="PX"/>
    <property type="match status" value="1"/>
</dbReference>
<dbReference type="GO" id="GO:0005769">
    <property type="term" value="C:early endosome"/>
    <property type="evidence" value="ECO:0000318"/>
    <property type="project" value="GO_Central"/>
</dbReference>
<evidence type="ECO:0000256" key="2">
    <source>
        <dbReference type="SAM" id="Phobius"/>
    </source>
</evidence>
<feature type="compositionally biased region" description="Polar residues" evidence="1">
    <location>
        <begin position="554"/>
        <end position="573"/>
    </location>
</feature>
<feature type="domain" description="PXA" evidence="4">
    <location>
        <begin position="122"/>
        <end position="323"/>
    </location>
</feature>